<organism evidence="3 4">
    <name type="scientific">Phaeosphaeria nodorum (strain SN15 / ATCC MYA-4574 / FGSC 10173)</name>
    <name type="common">Glume blotch fungus</name>
    <name type="synonym">Parastagonospora nodorum</name>
    <dbReference type="NCBI Taxonomy" id="321614"/>
    <lineage>
        <taxon>Eukaryota</taxon>
        <taxon>Fungi</taxon>
        <taxon>Dikarya</taxon>
        <taxon>Ascomycota</taxon>
        <taxon>Pezizomycotina</taxon>
        <taxon>Dothideomycetes</taxon>
        <taxon>Pleosporomycetidae</taxon>
        <taxon>Pleosporales</taxon>
        <taxon>Pleosporineae</taxon>
        <taxon>Phaeosphaeriaceae</taxon>
        <taxon>Parastagonospora</taxon>
    </lineage>
</organism>
<gene>
    <name evidence="3" type="ORF">JI435_127380</name>
</gene>
<dbReference type="EMBL" id="CP069043">
    <property type="protein sequence ID" value="QRD06849.1"/>
    <property type="molecule type" value="Genomic_DNA"/>
</dbReference>
<evidence type="ECO:0000256" key="1">
    <source>
        <dbReference type="SAM" id="MobiDB-lite"/>
    </source>
</evidence>
<dbReference type="Gene3D" id="2.170.260.10">
    <property type="entry name" value="paz domain"/>
    <property type="match status" value="1"/>
</dbReference>
<dbReference type="SUPFAM" id="SSF101690">
    <property type="entry name" value="PAZ domain"/>
    <property type="match status" value="1"/>
</dbReference>
<feature type="region of interest" description="Disordered" evidence="1">
    <location>
        <begin position="1"/>
        <end position="69"/>
    </location>
</feature>
<reference evidence="4" key="1">
    <citation type="journal article" date="2021" name="BMC Genomics">
        <title>Chromosome-level genome assembly and manually-curated proteome of model necrotroph Parastagonospora nodorum Sn15 reveals a genome-wide trove of candidate effector homologs, and redundancy of virulence-related functions within an accessory chromosome.</title>
        <authorList>
            <person name="Bertazzoni S."/>
            <person name="Jones D.A.B."/>
            <person name="Phan H.T."/>
            <person name="Tan K.-C."/>
            <person name="Hane J.K."/>
        </authorList>
    </citation>
    <scope>NUCLEOTIDE SEQUENCE [LARGE SCALE GENOMIC DNA]</scope>
    <source>
        <strain evidence="4">SN15 / ATCC MYA-4574 / FGSC 10173)</strain>
    </source>
</reference>
<evidence type="ECO:0000313" key="3">
    <source>
        <dbReference type="EMBL" id="QRD06849.1"/>
    </source>
</evidence>
<accession>A0A7U2IBJ8</accession>
<dbReference type="AlphaFoldDB" id="A0A7U2IBJ8"/>
<dbReference type="PROSITE" id="PS50822">
    <property type="entry name" value="PIWI"/>
    <property type="match status" value="1"/>
</dbReference>
<dbReference type="VEuPathDB" id="FungiDB:JI435_127380"/>
<dbReference type="InterPro" id="IPR012337">
    <property type="entry name" value="RNaseH-like_sf"/>
</dbReference>
<dbReference type="SMART" id="SM00950">
    <property type="entry name" value="Piwi"/>
    <property type="match status" value="1"/>
</dbReference>
<name>A0A7U2IBJ8_PHANO</name>
<dbReference type="Pfam" id="PF02171">
    <property type="entry name" value="Piwi"/>
    <property type="match status" value="1"/>
</dbReference>
<dbReference type="InterPro" id="IPR036397">
    <property type="entry name" value="RNaseH_sf"/>
</dbReference>
<dbReference type="InterPro" id="IPR036085">
    <property type="entry name" value="PAZ_dom_sf"/>
</dbReference>
<dbReference type="InterPro" id="IPR003165">
    <property type="entry name" value="Piwi"/>
</dbReference>
<dbReference type="SUPFAM" id="SSF53098">
    <property type="entry name" value="Ribonuclease H-like"/>
    <property type="match status" value="1"/>
</dbReference>
<evidence type="ECO:0000259" key="2">
    <source>
        <dbReference type="PROSITE" id="PS50822"/>
    </source>
</evidence>
<keyword evidence="4" id="KW-1185">Reference proteome</keyword>
<feature type="domain" description="Piwi" evidence="2">
    <location>
        <begin position="655"/>
        <end position="934"/>
    </location>
</feature>
<dbReference type="OrthoDB" id="3783465at2759"/>
<feature type="compositionally biased region" description="Polar residues" evidence="1">
    <location>
        <begin position="8"/>
        <end position="63"/>
    </location>
</feature>
<dbReference type="GO" id="GO:0003676">
    <property type="term" value="F:nucleic acid binding"/>
    <property type="evidence" value="ECO:0007669"/>
    <property type="project" value="InterPro"/>
</dbReference>
<dbReference type="Gene3D" id="3.30.420.10">
    <property type="entry name" value="Ribonuclease H-like superfamily/Ribonuclease H"/>
    <property type="match status" value="1"/>
</dbReference>
<dbReference type="Proteomes" id="UP000663193">
    <property type="component" value="Chromosome 21"/>
</dbReference>
<evidence type="ECO:0000313" key="4">
    <source>
        <dbReference type="Proteomes" id="UP000663193"/>
    </source>
</evidence>
<protein>
    <recommendedName>
        <fullName evidence="2">Piwi domain-containing protein</fullName>
    </recommendedName>
</protein>
<proteinExistence type="predicted"/>
<sequence length="965" mass="106256">MNKDDQLLQPNPLNRKGSFQTDSSLDQSAPSAAGSTFSDPGTTTSSVAGGDLTTQRAPSSTLLIGSKEPGVKANASTGYCGMLSSPTNRPTTSVIKNNPHSKTAVGRLTYELTDLPPLFVATVETLCPKTSAQEPIDNWEAVAHKRLRKDAVREMIAKTIKVDDLANVAINQDGNGTLDQVVVPVSPETQALTQNLVPGQTELDHTKMMAKKAEADSKEEAASKAAAHRPVACKILPQKDIDDKKKAELYWKSFDSLIQMRTSQIDDPSGTSRHTCYIQDFPSVINGPNKINPFLCSQRAVPMEVGSGLSLGLRIQPSLNTDHKCLHLDFDLVAYDPKGSLHSALFDAFGKNGLLSKPLEHLTVLAGLLKGLQVRCKYVVEKDPLEPGKKASLLDSKNSYRGRLFRIADVKIPEDVKFNVGTETYTVASFFNERVLPTSQELQYPELPLVSDGKDHWVPLEMLIVEHAQPIHHKDFTRAGRGLARSVLSHKCATSKITMGKVLFEVANNVVFVPNVRDIVQQPAELAKKILARSNFEASINVAVAEDNVTGACRTHASFLTRIRQGLELPLSDDTSLVMAQAQVADIGTAAEVQKKKNSKTKLYNILHGTTATNRTRLVLGLMESSSMVRKQLRKFTDYEANTLLVDVTKDYMRKCIATRNNDDPYFPQSVMDKCNFKLGGTNYSTNVLDVGSGIDLSNLMVVGAHTRRPRDGHKTYSPSIAAVVASTDSTALQFPGSVTIQQTFDEYTTRGAEDKTTLTAPVLPRVLSLRSMMEKRFEAWSNPQKPPKDILFYRSGINFDNNATIEHEYQGIKAAFNSKWPGFEQPCITCVVYNKNAQITFFRDSQLSSKLDLDAATVPPAPEIVFGTNVGQAQKYKYYVLKNEIGFDEAELKQLTINLNESSQLSSQQDRTAKALPLVWASKLAARVHDYYYDTFKLEASVLSRNFKVEDDHNVVAAGAKCLF</sequence>
<dbReference type="PANTHER" id="PTHR22891">
    <property type="entry name" value="EUKARYOTIC TRANSLATION INITIATION FACTOR 2C"/>
    <property type="match status" value="1"/>
</dbReference>